<accession>A0A6B8KJI4</accession>
<dbReference type="SUPFAM" id="SSF160059">
    <property type="entry name" value="PriA/YqbF domain"/>
    <property type="match status" value="1"/>
</dbReference>
<name>A0A6B8KJI4_9HYPH</name>
<feature type="region of interest" description="Disordered" evidence="1">
    <location>
        <begin position="1"/>
        <end position="21"/>
    </location>
</feature>
<protein>
    <recommendedName>
        <fullName evidence="4">Mu-like prophage FluMu N-terminal domain-containing protein</fullName>
    </recommendedName>
</protein>
<dbReference type="AlphaFoldDB" id="A0A6B8KJI4"/>
<keyword evidence="3" id="KW-1185">Reference proteome</keyword>
<dbReference type="RefSeq" id="WP_136497616.1">
    <property type="nucleotide sequence ID" value="NZ_CP046052.1"/>
</dbReference>
<dbReference type="OrthoDB" id="7861257at2"/>
<dbReference type="EMBL" id="CP046052">
    <property type="protein sequence ID" value="QGM46733.1"/>
    <property type="molecule type" value="Genomic_DNA"/>
</dbReference>
<feature type="region of interest" description="Disordered" evidence="1">
    <location>
        <begin position="54"/>
        <end position="77"/>
    </location>
</feature>
<dbReference type="KEGG" id="mhey:H2LOC_014095"/>
<feature type="compositionally biased region" description="Basic and acidic residues" evidence="1">
    <location>
        <begin position="12"/>
        <end position="21"/>
    </location>
</feature>
<proteinExistence type="predicted"/>
<gene>
    <name evidence="2" type="ORF">H2LOC_014095</name>
</gene>
<sequence length="77" mass="8038">MAKAAIKNPAGKKGEIIKVRGPEDGRWRGGLWFGPSEVEVDLSTLSTEQLAEIEGDPYLSIRKPAPPADPPAGGAAA</sequence>
<evidence type="ECO:0000313" key="3">
    <source>
        <dbReference type="Proteomes" id="UP000309061"/>
    </source>
</evidence>
<organism evidence="2 3">
    <name type="scientific">Methylocystis heyeri</name>
    <dbReference type="NCBI Taxonomy" id="391905"/>
    <lineage>
        <taxon>Bacteria</taxon>
        <taxon>Pseudomonadati</taxon>
        <taxon>Pseudomonadota</taxon>
        <taxon>Alphaproteobacteria</taxon>
        <taxon>Hyphomicrobiales</taxon>
        <taxon>Methylocystaceae</taxon>
        <taxon>Methylocystis</taxon>
    </lineage>
</organism>
<evidence type="ECO:0008006" key="4">
    <source>
        <dbReference type="Google" id="ProtNLM"/>
    </source>
</evidence>
<evidence type="ECO:0000256" key="1">
    <source>
        <dbReference type="SAM" id="MobiDB-lite"/>
    </source>
</evidence>
<evidence type="ECO:0000313" key="2">
    <source>
        <dbReference type="EMBL" id="QGM46733.1"/>
    </source>
</evidence>
<reference evidence="2 3" key="1">
    <citation type="submission" date="2019-11" db="EMBL/GenBank/DDBJ databases">
        <title>The genome sequence of Methylocystis heyeri.</title>
        <authorList>
            <person name="Oshkin I.Y."/>
            <person name="Miroshnikov K."/>
            <person name="Dedysh S.N."/>
        </authorList>
    </citation>
    <scope>NUCLEOTIDE SEQUENCE [LARGE SCALE GENOMIC DNA]</scope>
    <source>
        <strain evidence="2 3">H2</strain>
    </source>
</reference>
<dbReference type="Proteomes" id="UP000309061">
    <property type="component" value="Chromosome"/>
</dbReference>